<dbReference type="AlphaFoldDB" id="A0A4Y2FAE4"/>
<dbReference type="EMBL" id="BGPR01000869">
    <property type="protein sequence ID" value="GBM38463.1"/>
    <property type="molecule type" value="Genomic_DNA"/>
</dbReference>
<sequence length="111" mass="12528">MVRSLQAKWRGRTPHQSDFQPIHLDGSSTQAPCKRSLLFPRAVTPTPQPAFKRDTSCCSDPPSSTGLHFVLLTSVRDTRSPSPRSHFNFITQNSKWITIEVENPKFSTALY</sequence>
<gene>
    <name evidence="2" type="ORF">AVEN_120822_1</name>
</gene>
<evidence type="ECO:0000313" key="3">
    <source>
        <dbReference type="Proteomes" id="UP000499080"/>
    </source>
</evidence>
<reference evidence="2 3" key="1">
    <citation type="journal article" date="2019" name="Sci. Rep.">
        <title>Orb-weaving spider Araneus ventricosus genome elucidates the spidroin gene catalogue.</title>
        <authorList>
            <person name="Kono N."/>
            <person name="Nakamura H."/>
            <person name="Ohtoshi R."/>
            <person name="Moran D.A.P."/>
            <person name="Shinohara A."/>
            <person name="Yoshida Y."/>
            <person name="Fujiwara M."/>
            <person name="Mori M."/>
            <person name="Tomita M."/>
            <person name="Arakawa K."/>
        </authorList>
    </citation>
    <scope>NUCLEOTIDE SEQUENCE [LARGE SCALE GENOMIC DNA]</scope>
</reference>
<evidence type="ECO:0000256" key="1">
    <source>
        <dbReference type="SAM" id="MobiDB-lite"/>
    </source>
</evidence>
<comment type="caution">
    <text evidence="2">The sequence shown here is derived from an EMBL/GenBank/DDBJ whole genome shotgun (WGS) entry which is preliminary data.</text>
</comment>
<protein>
    <submittedName>
        <fullName evidence="2">Uncharacterized protein</fullName>
    </submittedName>
</protein>
<evidence type="ECO:0000313" key="2">
    <source>
        <dbReference type="EMBL" id="GBM38463.1"/>
    </source>
</evidence>
<accession>A0A4Y2FAE4</accession>
<organism evidence="2 3">
    <name type="scientific">Araneus ventricosus</name>
    <name type="common">Orbweaver spider</name>
    <name type="synonym">Epeira ventricosa</name>
    <dbReference type="NCBI Taxonomy" id="182803"/>
    <lineage>
        <taxon>Eukaryota</taxon>
        <taxon>Metazoa</taxon>
        <taxon>Ecdysozoa</taxon>
        <taxon>Arthropoda</taxon>
        <taxon>Chelicerata</taxon>
        <taxon>Arachnida</taxon>
        <taxon>Araneae</taxon>
        <taxon>Araneomorphae</taxon>
        <taxon>Entelegynae</taxon>
        <taxon>Araneoidea</taxon>
        <taxon>Araneidae</taxon>
        <taxon>Araneus</taxon>
    </lineage>
</organism>
<feature type="region of interest" description="Disordered" evidence="1">
    <location>
        <begin position="1"/>
        <end position="27"/>
    </location>
</feature>
<keyword evidence="3" id="KW-1185">Reference proteome</keyword>
<proteinExistence type="predicted"/>
<dbReference type="Proteomes" id="UP000499080">
    <property type="component" value="Unassembled WGS sequence"/>
</dbReference>
<name>A0A4Y2FAE4_ARAVE</name>